<dbReference type="Pfam" id="PF13602">
    <property type="entry name" value="ADH_zinc_N_2"/>
    <property type="match status" value="1"/>
</dbReference>
<keyword evidence="8" id="KW-0012">Acyltransferase</keyword>
<dbReference type="SUPFAM" id="SSF47336">
    <property type="entry name" value="ACP-like"/>
    <property type="match status" value="1"/>
</dbReference>
<dbReference type="Pfam" id="PF14765">
    <property type="entry name" value="PS-DH"/>
    <property type="match status" value="1"/>
</dbReference>
<proteinExistence type="predicted"/>
<dbReference type="Pfam" id="PF16197">
    <property type="entry name" value="KAsynt_C_assoc"/>
    <property type="match status" value="1"/>
</dbReference>
<dbReference type="EMBL" id="MLKD01000004">
    <property type="protein sequence ID" value="OQE27687.1"/>
    <property type="molecule type" value="Genomic_DNA"/>
</dbReference>
<dbReference type="InterPro" id="IPR032821">
    <property type="entry name" value="PKS_assoc"/>
</dbReference>
<dbReference type="GO" id="GO:0031177">
    <property type="term" value="F:phosphopantetheine binding"/>
    <property type="evidence" value="ECO:0007669"/>
    <property type="project" value="InterPro"/>
</dbReference>
<dbReference type="InterPro" id="IPR050091">
    <property type="entry name" value="PKS_NRPS_Biosynth_Enz"/>
</dbReference>
<evidence type="ECO:0000313" key="14">
    <source>
        <dbReference type="EMBL" id="OQE27687.1"/>
    </source>
</evidence>
<dbReference type="SMART" id="SM00827">
    <property type="entry name" value="PKS_AT"/>
    <property type="match status" value="1"/>
</dbReference>
<dbReference type="InterPro" id="IPR001227">
    <property type="entry name" value="Ac_transferase_dom_sf"/>
</dbReference>
<dbReference type="CDD" id="cd00833">
    <property type="entry name" value="PKS"/>
    <property type="match status" value="1"/>
</dbReference>
<evidence type="ECO:0000256" key="5">
    <source>
        <dbReference type="ARBA" id="ARBA00022857"/>
    </source>
</evidence>
<evidence type="ECO:0000256" key="2">
    <source>
        <dbReference type="ARBA" id="ARBA00022553"/>
    </source>
</evidence>
<dbReference type="SMART" id="SM00822">
    <property type="entry name" value="PKS_KR"/>
    <property type="match status" value="1"/>
</dbReference>
<evidence type="ECO:0000259" key="11">
    <source>
        <dbReference type="PROSITE" id="PS50075"/>
    </source>
</evidence>
<dbReference type="InterPro" id="IPR056501">
    <property type="entry name" value="NAD-bd_HRPKS_sdrA"/>
</dbReference>
<dbReference type="Pfam" id="PF00550">
    <property type="entry name" value="PP-binding"/>
    <property type="match status" value="1"/>
</dbReference>
<evidence type="ECO:0000259" key="12">
    <source>
        <dbReference type="PROSITE" id="PS52004"/>
    </source>
</evidence>
<dbReference type="Pfam" id="PF00109">
    <property type="entry name" value="ketoacyl-synt"/>
    <property type="match status" value="1"/>
</dbReference>
<feature type="domain" description="PKS/mFAS DH" evidence="13">
    <location>
        <begin position="934"/>
        <end position="1217"/>
    </location>
</feature>
<dbReference type="InterPro" id="IPR014043">
    <property type="entry name" value="Acyl_transferase_dom"/>
</dbReference>
<evidence type="ECO:0000256" key="6">
    <source>
        <dbReference type="ARBA" id="ARBA00023002"/>
    </source>
</evidence>
<dbReference type="Proteomes" id="UP000191285">
    <property type="component" value="Unassembled WGS sequence"/>
</dbReference>
<keyword evidence="4" id="KW-0808">Transferase</keyword>
<keyword evidence="6" id="KW-0560">Oxidoreductase</keyword>
<keyword evidence="3" id="KW-0489">Methyltransferase</keyword>
<dbReference type="InterPro" id="IPR014030">
    <property type="entry name" value="Ketoacyl_synth_N"/>
</dbReference>
<dbReference type="Pfam" id="PF00698">
    <property type="entry name" value="Acyl_transf_1"/>
    <property type="match status" value="1"/>
</dbReference>
<dbReference type="InterPro" id="IPR020807">
    <property type="entry name" value="PKS_DH"/>
</dbReference>
<dbReference type="InterPro" id="IPR057326">
    <property type="entry name" value="KR_dom"/>
</dbReference>
<comment type="caution">
    <text evidence="14">The sequence shown here is derived from an EMBL/GenBank/DDBJ whole genome shotgun (WGS) entry which is preliminary data.</text>
</comment>
<dbReference type="GO" id="GO:0032259">
    <property type="term" value="P:methylation"/>
    <property type="evidence" value="ECO:0007669"/>
    <property type="project" value="UniProtKB-KW"/>
</dbReference>
<dbReference type="InterPro" id="IPR020843">
    <property type="entry name" value="ER"/>
</dbReference>
<reference evidence="15" key="1">
    <citation type="journal article" date="2017" name="Nat. Microbiol.">
        <title>Global analysis of biosynthetic gene clusters reveals vast potential of secondary metabolite production in Penicillium species.</title>
        <authorList>
            <person name="Nielsen J.C."/>
            <person name="Grijseels S."/>
            <person name="Prigent S."/>
            <person name="Ji B."/>
            <person name="Dainat J."/>
            <person name="Nielsen K.F."/>
            <person name="Frisvad J.C."/>
            <person name="Workman M."/>
            <person name="Nielsen J."/>
        </authorList>
    </citation>
    <scope>NUCLEOTIDE SEQUENCE [LARGE SCALE GENOMIC DNA]</scope>
    <source>
        <strain evidence="15">IBT 24891</strain>
    </source>
</reference>
<dbReference type="InterPro" id="IPR013968">
    <property type="entry name" value="PKS_KR"/>
</dbReference>
<dbReference type="Gene3D" id="3.40.50.150">
    <property type="entry name" value="Vaccinia Virus protein VP39"/>
    <property type="match status" value="1"/>
</dbReference>
<dbReference type="InterPro" id="IPR036736">
    <property type="entry name" value="ACP-like_sf"/>
</dbReference>
<keyword evidence="5" id="KW-0521">NADP</keyword>
<dbReference type="Pfam" id="PF08242">
    <property type="entry name" value="Methyltransf_12"/>
    <property type="match status" value="1"/>
</dbReference>
<feature type="compositionally biased region" description="Basic and acidic residues" evidence="10">
    <location>
        <begin position="2336"/>
        <end position="2345"/>
    </location>
</feature>
<dbReference type="SMART" id="SM00826">
    <property type="entry name" value="PKS_DH"/>
    <property type="match status" value="1"/>
</dbReference>
<dbReference type="SUPFAM" id="SSF55048">
    <property type="entry name" value="Probable ACP-binding domain of malonyl-CoA ACP transacylase"/>
    <property type="match status" value="1"/>
</dbReference>
<feature type="domain" description="Ketosynthase family 3 (KS3)" evidence="12">
    <location>
        <begin position="42"/>
        <end position="459"/>
    </location>
</feature>
<dbReference type="SMART" id="SM00825">
    <property type="entry name" value="PKS_KS"/>
    <property type="match status" value="1"/>
</dbReference>
<dbReference type="PANTHER" id="PTHR43775:SF37">
    <property type="entry name" value="SI:DKEY-61P9.11"/>
    <property type="match status" value="1"/>
</dbReference>
<dbReference type="SMART" id="SM00823">
    <property type="entry name" value="PKS_PP"/>
    <property type="match status" value="1"/>
</dbReference>
<dbReference type="SUPFAM" id="SSF53901">
    <property type="entry name" value="Thiolase-like"/>
    <property type="match status" value="1"/>
</dbReference>
<dbReference type="SUPFAM" id="SSF52151">
    <property type="entry name" value="FabD/lysophospholipase-like"/>
    <property type="match status" value="1"/>
</dbReference>
<dbReference type="PROSITE" id="PS50075">
    <property type="entry name" value="CARRIER"/>
    <property type="match status" value="1"/>
</dbReference>
<sequence>MSDTSRHSGTSRSATPEFTPTYPISPVSSVSPTRDDTQYRHVPDVAICGVGLRLPGGVRSGMDLWNILKNGNDARSPIPESRYNIQGFDDSLGGKDFNKTKHGYFLDDDISKLDTSFFTMSKNELDQTDPQQRLLLEVARECLEDAGEVNYRGQSIGCYVGTFAEDWIVMSAKDSQNGGGYSVTGHPDLMIANRVSYEYDLRGPSMVLKTGCSSSLLGLHEAVRAIHGGDATAAIVAGTNLITTPTLSIIPDAGEILSPDGSCKTFDASANGYARGEAITAVYVKRLDDAIRDGNPVRAIVRGTATNCDGRGNSLVTPNGIAQEALMRKVYENAGLDPRHTPFVECHGTGTPTGDPIETTAVGKVFGENGVYIGSIKPNLGHSEGSAGISSLIKAVLALEQASIPPNIKFDNPNPKILFSEYNLKVPTVLTPIPTDRAERISINSFGIGGSNVHAIIDSYRQRDGIFGGEIAKRSNREELEHSPMPQLLLLSANTEWSLGEQTRIHQEWIHQNPDSVDDMVYTRALHREHLPHREFSIIQGGEIIESTPGFKSPKDPQQVILVFSGQGAQWPGMAKELILNDPVFHSDLSQMKRKLQSLAHPPPWDLLDELLKPKETSQVNKAQLSQPLCTAIQVALFNKFRNMGIDPVAVVGHSSGEIAAAYASGYLTMDEAITIAYYRGYVADKQTLAGAMAAVGMGSEELSQYLPDGVVVACENSPESSTISGDVEKVHQFIETLNETKPEVFTRALKVDVAYHSYHMELLSKEYEQLLEGDIDVSTDRKNQSNATFYSSVTTNPVDNPSDLGPRYWVENLKSPVKFSSTVSRLLSEQQNGIFMEIGPHSALAGPLRQIFTAESKPHDYFSVLTRHKDSFASYLTTIGHLYQHNVSLDLRHVFPRGKAISGLPTYPWDHSTSYWKESRLSSSWRNRKYPHHCLLGSRVVEGTEIEPQWRNMLHLEDEPWLSDHKVQHNVVFPFAGYVALAGEAVRQITHSSHADGYRLRDVVALTALLLSDSAPTEIITSLRRHTSNGHDESAWYDFSVASFHNSVWVRHCEGQVSLIRSPRSISWTPLSLPRAVNCAQFYGRLSNVGFVFGPEFRGLRDVTTSVSKECAMGQVVNRAPKYRNPFTLHPCAIDAFLQLLLIAKAKGSPRNLVQLAVPKGIKEIELRPGGDLIDARVWQPYDNPKLSRVEGAIDGDLVLHASGIELHPIEDTSTSDNTDVHACSRLQWLPDFDFADLSTLFIPPKPNRTETREQEELGLLGIIEMAEKVRYLHPCQPHFAKFRDWLNQRIGVALAGQHKLVDGSERYVELPRHERQALVESHISSLSQGSRKSFAIGLSRILKNAEAIFSGKVETLDLLMQDNILASIYDTITFDYSRFVRLLSHTRPNLRILEVGAGTGGTTQTILSAMADECGLSPYSTYSFTDISAGFFPTAKERFANYSNMEFKVLDISKDPMEQGFQAGSYDLILGANVIHATPSLQESLGNIRNLLRPDGLLVMTEICSLTPSTNLMFGNFSGWWLGEEDGRPYQPYVPVSRWDKDLKAVGFSGVDTTVYDEEEPYRYCAVMVAKNQPPVESRPMPNITILAANSQSEIAKKVDSAFPESFSQIIELGDINTDLPTGHDIISCLDLESNFFEDVSKEKFETFKKFIGSLENRRLLWLTSPTQMKCQDPRSSQSIGVARTIRSELGHSFFTLEIDSQERHFQSLVSKVFQKISWNDDKEESLDSEKEFVVDNGVIHVGRYHPFSLKDEVQVKSNEGHNAFMKTLDIGQTGMLDSLTWRASPIPESIPENHVEIEISSCGMNNRDLPAITSQRPSNQDSEPLGFEVSGVVSRLGSGVTGFSLGDRVLSLINQGRGFATHVVVSSELVLKIPECMDFQQAVTIPMCFFTATYALLDSGRLQNGMSVLIHSACAGVGLAAIQVVKMIGGDMYVTVSDQAQSDYLIANYDIPQTRIFSSKDPSFFDVVMEETQGRGVELVLNDLSGDLLDATWRCVATNGTLLDIGEDNISNNGNLNLSRLLENRSYSKIDVGYLIQNRPLVVRNLLENIINNYIQGVLQPLYIKSFDAADVKGAFRHLQSGDHIGKTILNMPEDPSTLQASLRPRPLHFKKESAYLLVGGMGGLGKSLATWLVERGARNLVFLSRGAGTSTQSTNLSRELEAMGCSVTLVSGSVNEPTDVEEAIKLSPTQISGVFHLAMTQRDSPFLDMKWTDWVDANDTKVKGTWNLHRAFLHHNLDHFWLASSTVTVVDQPGQGNYKAGCMFTEAFTQYRHSLGLPASVICISPIHDVGYVAENPWALRNLKMQGLYMLGEQEFLDSVEASLLNSSPPDTKSENERENATDPLVSQELKPWVHSAQFVMGLKSELHLDDPKNTTNWRRDRRMGMYHNLPMREVSQKAPEDSRLKRFQGELAGMDATAATLFLEESSTVDLLTHETGRKIYDFLLKPADMEIDFELGLMQMGLDSLTAIELRRWVRKALGLQIGVLEIMESVSLRQLGETVAVKLKQQYGE</sequence>
<feature type="region of interest" description="Disordered" evidence="10">
    <location>
        <begin position="1"/>
        <end position="36"/>
    </location>
</feature>
<evidence type="ECO:0000256" key="3">
    <source>
        <dbReference type="ARBA" id="ARBA00022603"/>
    </source>
</evidence>
<evidence type="ECO:0000256" key="9">
    <source>
        <dbReference type="PROSITE-ProRule" id="PRU01363"/>
    </source>
</evidence>
<dbReference type="Gene3D" id="3.90.180.10">
    <property type="entry name" value="Medium-chain alcohol dehydrogenases, catalytic domain"/>
    <property type="match status" value="1"/>
</dbReference>
<dbReference type="GO" id="GO:0004312">
    <property type="term" value="F:fatty acid synthase activity"/>
    <property type="evidence" value="ECO:0007669"/>
    <property type="project" value="TreeGrafter"/>
</dbReference>
<feature type="active site" description="Proton donor; for dehydratase activity" evidence="9">
    <location>
        <position position="1136"/>
    </location>
</feature>
<dbReference type="InterPro" id="IPR014031">
    <property type="entry name" value="Ketoacyl_synth_C"/>
</dbReference>
<evidence type="ECO:0000256" key="4">
    <source>
        <dbReference type="ARBA" id="ARBA00022679"/>
    </source>
</evidence>
<dbReference type="STRING" id="303698.A0A1V6TMX7"/>
<dbReference type="InterPro" id="IPR029063">
    <property type="entry name" value="SAM-dependent_MTases_sf"/>
</dbReference>
<dbReference type="InterPro" id="IPR049552">
    <property type="entry name" value="PKS_DH_N"/>
</dbReference>
<dbReference type="SUPFAM" id="SSF53335">
    <property type="entry name" value="S-adenosyl-L-methionine-dependent methyltransferases"/>
    <property type="match status" value="1"/>
</dbReference>
<dbReference type="SUPFAM" id="SSF50129">
    <property type="entry name" value="GroES-like"/>
    <property type="match status" value="1"/>
</dbReference>
<dbReference type="InterPro" id="IPR016039">
    <property type="entry name" value="Thiolase-like"/>
</dbReference>
<dbReference type="Gene3D" id="3.10.129.110">
    <property type="entry name" value="Polyketide synthase dehydratase"/>
    <property type="match status" value="1"/>
</dbReference>
<dbReference type="InterPro" id="IPR049900">
    <property type="entry name" value="PKS_mFAS_DH"/>
</dbReference>
<dbReference type="InterPro" id="IPR020841">
    <property type="entry name" value="PKS_Beta-ketoAc_synthase_dom"/>
</dbReference>
<dbReference type="GO" id="GO:0006633">
    <property type="term" value="P:fatty acid biosynthetic process"/>
    <property type="evidence" value="ECO:0007669"/>
    <property type="project" value="InterPro"/>
</dbReference>
<dbReference type="Pfam" id="PF08659">
    <property type="entry name" value="KR"/>
    <property type="match status" value="1"/>
</dbReference>
<feature type="domain" description="Carrier" evidence="11">
    <location>
        <begin position="2424"/>
        <end position="2510"/>
    </location>
</feature>
<dbReference type="CDD" id="cd05195">
    <property type="entry name" value="enoyl_red"/>
    <property type="match status" value="1"/>
</dbReference>
<evidence type="ECO:0000256" key="1">
    <source>
        <dbReference type="ARBA" id="ARBA00022450"/>
    </source>
</evidence>
<dbReference type="InterPro" id="IPR018201">
    <property type="entry name" value="Ketoacyl_synth_AS"/>
</dbReference>
<dbReference type="InterPro" id="IPR042104">
    <property type="entry name" value="PKS_dehydratase_sf"/>
</dbReference>
<dbReference type="InterPro" id="IPR020806">
    <property type="entry name" value="PKS_PP-bd"/>
</dbReference>
<feature type="region of interest" description="N-terminal hotdog fold" evidence="9">
    <location>
        <begin position="934"/>
        <end position="1065"/>
    </location>
</feature>
<dbReference type="Gene3D" id="3.40.47.10">
    <property type="match status" value="1"/>
</dbReference>
<dbReference type="GO" id="GO:0016874">
    <property type="term" value="F:ligase activity"/>
    <property type="evidence" value="ECO:0007669"/>
    <property type="project" value="UniProtKB-KW"/>
</dbReference>
<dbReference type="Pfam" id="PF02801">
    <property type="entry name" value="Ketoacyl-synt_C"/>
    <property type="match status" value="1"/>
</dbReference>
<evidence type="ECO:0000256" key="7">
    <source>
        <dbReference type="ARBA" id="ARBA00023268"/>
    </source>
</evidence>
<dbReference type="Gene3D" id="3.40.50.720">
    <property type="entry name" value="NAD(P)-binding Rossmann-like Domain"/>
    <property type="match status" value="2"/>
</dbReference>
<dbReference type="PROSITE" id="PS00012">
    <property type="entry name" value="PHOSPHOPANTETHEINE"/>
    <property type="match status" value="1"/>
</dbReference>
<dbReference type="GO" id="GO:0008168">
    <property type="term" value="F:methyltransferase activity"/>
    <property type="evidence" value="ECO:0007669"/>
    <property type="project" value="UniProtKB-KW"/>
</dbReference>
<organism evidence="14 15">
    <name type="scientific">Penicillium steckii</name>
    <dbReference type="NCBI Taxonomy" id="303698"/>
    <lineage>
        <taxon>Eukaryota</taxon>
        <taxon>Fungi</taxon>
        <taxon>Dikarya</taxon>
        <taxon>Ascomycota</taxon>
        <taxon>Pezizomycotina</taxon>
        <taxon>Eurotiomycetes</taxon>
        <taxon>Eurotiomycetidae</taxon>
        <taxon>Eurotiales</taxon>
        <taxon>Aspergillaceae</taxon>
        <taxon>Penicillium</taxon>
    </lineage>
</organism>
<dbReference type="InterPro" id="IPR009081">
    <property type="entry name" value="PP-bd_ACP"/>
</dbReference>
<dbReference type="InterPro" id="IPR016035">
    <property type="entry name" value="Acyl_Trfase/lysoPLipase"/>
</dbReference>
<dbReference type="GO" id="GO:0030639">
    <property type="term" value="P:polyketide biosynthetic process"/>
    <property type="evidence" value="ECO:0007669"/>
    <property type="project" value="UniProtKB-ARBA"/>
</dbReference>
<dbReference type="InterPro" id="IPR013217">
    <property type="entry name" value="Methyltransf_12"/>
</dbReference>
<feature type="compositionally biased region" description="Polar residues" evidence="10">
    <location>
        <begin position="7"/>
        <end position="18"/>
    </location>
</feature>
<dbReference type="InterPro" id="IPR016036">
    <property type="entry name" value="Malonyl_transacylase_ACP-bd"/>
</dbReference>
<evidence type="ECO:0000256" key="10">
    <source>
        <dbReference type="SAM" id="MobiDB-lite"/>
    </source>
</evidence>
<dbReference type="Pfam" id="PF08240">
    <property type="entry name" value="ADH_N"/>
    <property type="match status" value="1"/>
</dbReference>
<dbReference type="OrthoDB" id="329835at2759"/>
<keyword evidence="1" id="KW-0596">Phosphopantetheine</keyword>
<dbReference type="PROSITE" id="PS00606">
    <property type="entry name" value="KS3_1"/>
    <property type="match status" value="1"/>
</dbReference>
<dbReference type="Pfam" id="PF23114">
    <property type="entry name" value="NAD-bd_HRPKS_sdrA"/>
    <property type="match status" value="1"/>
</dbReference>
<dbReference type="PROSITE" id="PS52004">
    <property type="entry name" value="KS3_2"/>
    <property type="match status" value="1"/>
</dbReference>
<dbReference type="Gene3D" id="3.40.366.10">
    <property type="entry name" value="Malonyl-Coenzyme A Acyl Carrier Protein, domain 2"/>
    <property type="match status" value="1"/>
</dbReference>
<dbReference type="GO" id="GO:0004315">
    <property type="term" value="F:3-oxoacyl-[acyl-carrier-protein] synthase activity"/>
    <property type="evidence" value="ECO:0007669"/>
    <property type="project" value="InterPro"/>
</dbReference>
<dbReference type="InterPro" id="IPR011032">
    <property type="entry name" value="GroES-like_sf"/>
</dbReference>
<evidence type="ECO:0000256" key="8">
    <source>
        <dbReference type="ARBA" id="ARBA00023315"/>
    </source>
</evidence>
<dbReference type="InterPro" id="IPR006162">
    <property type="entry name" value="Ppantetheine_attach_site"/>
</dbReference>
<keyword evidence="2" id="KW-0597">Phosphoprotein</keyword>
<dbReference type="PROSITE" id="PS52019">
    <property type="entry name" value="PKS_MFAS_DH"/>
    <property type="match status" value="1"/>
</dbReference>
<dbReference type="SUPFAM" id="SSF51735">
    <property type="entry name" value="NAD(P)-binding Rossmann-fold domains"/>
    <property type="match status" value="2"/>
</dbReference>
<keyword evidence="15" id="KW-1185">Reference proteome</keyword>
<evidence type="ECO:0000313" key="15">
    <source>
        <dbReference type="Proteomes" id="UP000191285"/>
    </source>
</evidence>
<evidence type="ECO:0000259" key="13">
    <source>
        <dbReference type="PROSITE" id="PS52019"/>
    </source>
</evidence>
<feature type="region of interest" description="C-terminal hotdog fold" evidence="9">
    <location>
        <begin position="1075"/>
        <end position="1217"/>
    </location>
</feature>
<gene>
    <name evidence="14" type="ORF">PENSTE_c004G08802</name>
</gene>
<dbReference type="InterPro" id="IPR049551">
    <property type="entry name" value="PKS_DH_C"/>
</dbReference>
<dbReference type="InterPro" id="IPR013154">
    <property type="entry name" value="ADH-like_N"/>
</dbReference>
<dbReference type="InterPro" id="IPR036291">
    <property type="entry name" value="NAD(P)-bd_dom_sf"/>
</dbReference>
<accession>A0A1V6TMX7</accession>
<feature type="region of interest" description="Disordered" evidence="10">
    <location>
        <begin position="2328"/>
        <end position="2348"/>
    </location>
</feature>
<protein>
    <submittedName>
        <fullName evidence="14">Uncharacterized protein</fullName>
    </submittedName>
</protein>
<dbReference type="Gene3D" id="1.10.1200.10">
    <property type="entry name" value="ACP-like"/>
    <property type="match status" value="1"/>
</dbReference>
<dbReference type="Pfam" id="PF21089">
    <property type="entry name" value="PKS_DH_N"/>
    <property type="match status" value="1"/>
</dbReference>
<dbReference type="GO" id="GO:0016491">
    <property type="term" value="F:oxidoreductase activity"/>
    <property type="evidence" value="ECO:0007669"/>
    <property type="project" value="UniProtKB-KW"/>
</dbReference>
<dbReference type="PANTHER" id="PTHR43775">
    <property type="entry name" value="FATTY ACID SYNTHASE"/>
    <property type="match status" value="1"/>
</dbReference>
<feature type="active site" description="Proton acceptor; for dehydratase activity" evidence="9">
    <location>
        <position position="966"/>
    </location>
</feature>
<name>A0A1V6TMX7_9EURO</name>
<keyword evidence="7" id="KW-0511">Multifunctional enzyme</keyword>
<dbReference type="GO" id="GO:1901336">
    <property type="term" value="P:lactone biosynthetic process"/>
    <property type="evidence" value="ECO:0007669"/>
    <property type="project" value="UniProtKB-ARBA"/>
</dbReference>
<dbReference type="SMART" id="SM00829">
    <property type="entry name" value="PKS_ER"/>
    <property type="match status" value="1"/>
</dbReference>